<dbReference type="Proteomes" id="UP001304847">
    <property type="component" value="Unassembled WGS sequence"/>
</dbReference>
<keyword evidence="3" id="KW-1185">Reference proteome</keyword>
<evidence type="ECO:0000313" key="3">
    <source>
        <dbReference type="Proteomes" id="UP001304847"/>
    </source>
</evidence>
<dbReference type="EMBL" id="JAYGOJ010000060">
    <property type="protein sequence ID" value="MEA9436594.1"/>
    <property type="molecule type" value="Genomic_DNA"/>
</dbReference>
<dbReference type="PIRSF" id="PIRSF020634">
    <property type="entry name" value="TerY_vWA"/>
    <property type="match status" value="1"/>
</dbReference>
<dbReference type="Gene3D" id="3.40.50.410">
    <property type="entry name" value="von Willebrand factor, type A domain"/>
    <property type="match status" value="1"/>
</dbReference>
<gene>
    <name evidence="2" type="ORF">VCX44_12395</name>
</gene>
<dbReference type="Pfam" id="PF00092">
    <property type="entry name" value="VWA"/>
    <property type="match status" value="1"/>
</dbReference>
<comment type="caution">
    <text evidence="2">The sequence shown here is derived from an EMBL/GenBank/DDBJ whole genome shotgun (WGS) entry which is preliminary data.</text>
</comment>
<dbReference type="SUPFAM" id="SSF53300">
    <property type="entry name" value="vWA-like"/>
    <property type="match status" value="1"/>
</dbReference>
<evidence type="ECO:0000313" key="2">
    <source>
        <dbReference type="EMBL" id="MEA9436594.1"/>
    </source>
</evidence>
<name>A0ABU5W6S3_AERCA</name>
<evidence type="ECO:0000259" key="1">
    <source>
        <dbReference type="PROSITE" id="PS50234"/>
    </source>
</evidence>
<dbReference type="InterPro" id="IPR036465">
    <property type="entry name" value="vWFA_dom_sf"/>
</dbReference>
<sequence>MMELAHLEQSLLTNPAPRCPCMLLLDTSGSMQGRPIAELGDGVGQFIAELQGDEVAASSVELGIISFGGQVQELQPLASVAEFDSRPALVADGVTPLGEAIALGIERLAQRKQAYQQAGVSYYQPWMVIMSDGVPTDSGWPVRAAELRALAQAKKMVVLCVAIGAEADIGELSRCALLPPKRLAGLRFTEFFMWLSQSMQRVSASIPGDKVQLPATSGWDSINV</sequence>
<protein>
    <submittedName>
        <fullName evidence="2">VWA domain-containing protein</fullName>
    </submittedName>
</protein>
<dbReference type="PROSITE" id="PS50234">
    <property type="entry name" value="VWFA"/>
    <property type="match status" value="1"/>
</dbReference>
<reference evidence="2 3" key="1">
    <citation type="submission" date="2023-12" db="EMBL/GenBank/DDBJ databases">
        <title>Characterization of antibiotic resistance in Aeromonas spp. in hospital effluent.</title>
        <authorList>
            <person name="Negoseki B.R.S."/>
            <person name="Krul D."/>
            <person name="Siqueira A.C."/>
            <person name="Almeida M."/>
            <person name="Mesa D."/>
            <person name="Conte D."/>
            <person name="Dalla-Costa L.M."/>
        </authorList>
    </citation>
    <scope>NUCLEOTIDE SEQUENCE [LARGE SCALE GENOMIC DNA]</scope>
    <source>
        <strain evidence="2 3">36v</strain>
    </source>
</reference>
<proteinExistence type="predicted"/>
<feature type="domain" description="VWFA" evidence="1">
    <location>
        <begin position="20"/>
        <end position="202"/>
    </location>
</feature>
<organism evidence="2 3">
    <name type="scientific">Aeromonas caviae</name>
    <name type="common">Aeromonas punctata</name>
    <dbReference type="NCBI Taxonomy" id="648"/>
    <lineage>
        <taxon>Bacteria</taxon>
        <taxon>Pseudomonadati</taxon>
        <taxon>Pseudomonadota</taxon>
        <taxon>Gammaproteobacteria</taxon>
        <taxon>Aeromonadales</taxon>
        <taxon>Aeromonadaceae</taxon>
        <taxon>Aeromonas</taxon>
    </lineage>
</organism>
<dbReference type="SMART" id="SM00327">
    <property type="entry name" value="VWA"/>
    <property type="match status" value="1"/>
</dbReference>
<dbReference type="RefSeq" id="WP_201991573.1">
    <property type="nucleotide sequence ID" value="NZ_JAYGOJ010000060.1"/>
</dbReference>
<accession>A0ABU5W6S3</accession>
<dbReference type="InterPro" id="IPR011392">
    <property type="entry name" value="Tellurite-R_TerY"/>
</dbReference>
<dbReference type="InterPro" id="IPR002035">
    <property type="entry name" value="VWF_A"/>
</dbReference>